<keyword evidence="3" id="KW-0411">Iron-sulfur</keyword>
<evidence type="ECO:0000313" key="5">
    <source>
        <dbReference type="EMBL" id="SDN31696.1"/>
    </source>
</evidence>
<dbReference type="Pfam" id="PF13237">
    <property type="entry name" value="Fer4_10"/>
    <property type="match status" value="1"/>
</dbReference>
<gene>
    <name evidence="5" type="ORF">SAMN04488516_101377</name>
</gene>
<keyword evidence="6" id="KW-1185">Reference proteome</keyword>
<dbReference type="PANTHER" id="PTHR43255:SF2">
    <property type="entry name" value="HETERODISULFIDE REDUCTASE RELATED PROTEIN"/>
    <property type="match status" value="1"/>
</dbReference>
<dbReference type="InterPro" id="IPR051460">
    <property type="entry name" value="HdrC_iron-sulfur_subunit"/>
</dbReference>
<dbReference type="RefSeq" id="WP_092062516.1">
    <property type="nucleotide sequence ID" value="NZ_FNIN01000001.1"/>
</dbReference>
<proteinExistence type="predicted"/>
<dbReference type="EMBL" id="FNIN01000001">
    <property type="protein sequence ID" value="SDN31696.1"/>
    <property type="molecule type" value="Genomic_DNA"/>
</dbReference>
<dbReference type="AlphaFoldDB" id="A0A1H0AFY1"/>
<dbReference type="InterPro" id="IPR017900">
    <property type="entry name" value="4Fe4S_Fe_S_CS"/>
</dbReference>
<dbReference type="Gene3D" id="1.10.1060.10">
    <property type="entry name" value="Alpha-helical ferredoxin"/>
    <property type="match status" value="1"/>
</dbReference>
<dbReference type="GO" id="GO:0051536">
    <property type="term" value="F:iron-sulfur cluster binding"/>
    <property type="evidence" value="ECO:0007669"/>
    <property type="project" value="UniProtKB-KW"/>
</dbReference>
<dbReference type="GO" id="GO:0046872">
    <property type="term" value="F:metal ion binding"/>
    <property type="evidence" value="ECO:0007669"/>
    <property type="project" value="UniProtKB-KW"/>
</dbReference>
<evidence type="ECO:0000259" key="4">
    <source>
        <dbReference type="PROSITE" id="PS51379"/>
    </source>
</evidence>
<feature type="domain" description="4Fe-4S ferredoxin-type" evidence="4">
    <location>
        <begin position="28"/>
        <end position="40"/>
    </location>
</feature>
<accession>A0A1H0AFY1</accession>
<protein>
    <submittedName>
        <fullName evidence="5">Heterodisulfide reductase subunit C</fullName>
    </submittedName>
</protein>
<evidence type="ECO:0000313" key="6">
    <source>
        <dbReference type="Proteomes" id="UP000199602"/>
    </source>
</evidence>
<evidence type="ECO:0000256" key="2">
    <source>
        <dbReference type="ARBA" id="ARBA00023004"/>
    </source>
</evidence>
<name>A0A1H0AFY1_9BACT</name>
<dbReference type="STRING" id="206665.SAMN04488516_101377"/>
<dbReference type="SUPFAM" id="SSF46548">
    <property type="entry name" value="alpha-helical ferredoxin"/>
    <property type="match status" value="1"/>
</dbReference>
<dbReference type="InterPro" id="IPR009051">
    <property type="entry name" value="Helical_ferredxn"/>
</dbReference>
<evidence type="ECO:0000256" key="3">
    <source>
        <dbReference type="ARBA" id="ARBA00023014"/>
    </source>
</evidence>
<feature type="domain" description="4Fe-4S ferredoxin-type" evidence="4">
    <location>
        <begin position="62"/>
        <end position="94"/>
    </location>
</feature>
<dbReference type="PANTHER" id="PTHR43255">
    <property type="entry name" value="IRON-SULFUR-BINDING OXIDOREDUCTASE FADF-RELATED-RELATED"/>
    <property type="match status" value="1"/>
</dbReference>
<organism evidence="5 6">
    <name type="scientific">Desulfonauticus submarinus</name>
    <dbReference type="NCBI Taxonomy" id="206665"/>
    <lineage>
        <taxon>Bacteria</taxon>
        <taxon>Pseudomonadati</taxon>
        <taxon>Thermodesulfobacteriota</taxon>
        <taxon>Desulfovibrionia</taxon>
        <taxon>Desulfovibrionales</taxon>
        <taxon>Desulfonauticaceae</taxon>
        <taxon>Desulfonauticus</taxon>
    </lineage>
</organism>
<reference evidence="5 6" key="1">
    <citation type="submission" date="2016-10" db="EMBL/GenBank/DDBJ databases">
        <authorList>
            <person name="de Groot N.N."/>
        </authorList>
    </citation>
    <scope>NUCLEOTIDE SEQUENCE [LARGE SCALE GENOMIC DNA]</scope>
    <source>
        <strain evidence="5 6">DSM 15269</strain>
    </source>
</reference>
<sequence>MAGLKIDDAKVKEAIETISGFGGEALIKCVQCGACSSVCPGVRVGFNILCRMLIKRVLTGQLEETIEEMSTWGCQACNRCTEICPQGVRPMEVVFAFRRYQASELALSTSAFGPQMSLYEKGHAVTISPEAVGENRKKVGLPEVPPTALNNEQAQKEIQTLLDNSPMADLGIF</sequence>
<dbReference type="PROSITE" id="PS51379">
    <property type="entry name" value="4FE4S_FER_2"/>
    <property type="match status" value="2"/>
</dbReference>
<dbReference type="PROSITE" id="PS00198">
    <property type="entry name" value="4FE4S_FER_1"/>
    <property type="match status" value="2"/>
</dbReference>
<dbReference type="Proteomes" id="UP000199602">
    <property type="component" value="Unassembled WGS sequence"/>
</dbReference>
<keyword evidence="2" id="KW-0408">Iron</keyword>
<dbReference type="InterPro" id="IPR017896">
    <property type="entry name" value="4Fe4S_Fe-S-bd"/>
</dbReference>
<keyword evidence="1" id="KW-0479">Metal-binding</keyword>
<dbReference type="GO" id="GO:0005886">
    <property type="term" value="C:plasma membrane"/>
    <property type="evidence" value="ECO:0007669"/>
    <property type="project" value="TreeGrafter"/>
</dbReference>
<evidence type="ECO:0000256" key="1">
    <source>
        <dbReference type="ARBA" id="ARBA00022723"/>
    </source>
</evidence>
<dbReference type="OrthoDB" id="9769677at2"/>